<feature type="transmembrane region" description="Helical" evidence="6">
    <location>
        <begin position="371"/>
        <end position="389"/>
    </location>
</feature>
<gene>
    <name evidence="8" type="ORF">HHI36_011917</name>
</gene>
<name>A0ABD2ND30_9CUCU</name>
<evidence type="ECO:0000256" key="1">
    <source>
        <dbReference type="ARBA" id="ARBA00004141"/>
    </source>
</evidence>
<evidence type="ECO:0000256" key="6">
    <source>
        <dbReference type="SAM" id="Phobius"/>
    </source>
</evidence>
<feature type="transmembrane region" description="Helical" evidence="6">
    <location>
        <begin position="456"/>
        <end position="478"/>
    </location>
</feature>
<dbReference type="Proteomes" id="UP001516400">
    <property type="component" value="Unassembled WGS sequence"/>
</dbReference>
<accession>A0ABD2ND30</accession>
<dbReference type="InterPro" id="IPR020846">
    <property type="entry name" value="MFS_dom"/>
</dbReference>
<evidence type="ECO:0000259" key="7">
    <source>
        <dbReference type="PROSITE" id="PS50850"/>
    </source>
</evidence>
<keyword evidence="9" id="KW-1185">Reference proteome</keyword>
<keyword evidence="2" id="KW-0813">Transport</keyword>
<feature type="domain" description="Major facilitator superfamily (MFS) profile" evidence="7">
    <location>
        <begin position="35"/>
        <end position="508"/>
    </location>
</feature>
<feature type="transmembrane region" description="Helical" evidence="6">
    <location>
        <begin position="159"/>
        <end position="181"/>
    </location>
</feature>
<dbReference type="PANTHER" id="PTHR23511:SF38">
    <property type="entry name" value="SYNAPTIC VESICLE 2-RELATED PROTEIN-LIKE PROTEIN"/>
    <property type="match status" value="1"/>
</dbReference>
<dbReference type="EMBL" id="JABFTP020000103">
    <property type="protein sequence ID" value="KAL3276542.1"/>
    <property type="molecule type" value="Genomic_DNA"/>
</dbReference>
<feature type="transmembrane region" description="Helical" evidence="6">
    <location>
        <begin position="396"/>
        <end position="415"/>
    </location>
</feature>
<evidence type="ECO:0000313" key="8">
    <source>
        <dbReference type="EMBL" id="KAL3276542.1"/>
    </source>
</evidence>
<dbReference type="GO" id="GO:0016020">
    <property type="term" value="C:membrane"/>
    <property type="evidence" value="ECO:0007669"/>
    <property type="project" value="UniProtKB-SubCell"/>
</dbReference>
<feature type="transmembrane region" description="Helical" evidence="6">
    <location>
        <begin position="69"/>
        <end position="89"/>
    </location>
</feature>
<keyword evidence="4 6" id="KW-1133">Transmembrane helix</keyword>
<evidence type="ECO:0000256" key="3">
    <source>
        <dbReference type="ARBA" id="ARBA00022692"/>
    </source>
</evidence>
<keyword evidence="3 6" id="KW-0812">Transmembrane</keyword>
<protein>
    <recommendedName>
        <fullName evidence="7">Major facilitator superfamily (MFS) profile domain-containing protein</fullName>
    </recommendedName>
</protein>
<feature type="transmembrane region" description="Helical" evidence="6">
    <location>
        <begin position="201"/>
        <end position="220"/>
    </location>
</feature>
<dbReference type="PROSITE" id="PS50850">
    <property type="entry name" value="MFS"/>
    <property type="match status" value="1"/>
</dbReference>
<comment type="subcellular location">
    <subcellularLocation>
        <location evidence="1">Membrane</location>
        <topology evidence="1">Multi-pass membrane protein</topology>
    </subcellularLocation>
</comment>
<reference evidence="8 9" key="1">
    <citation type="journal article" date="2021" name="BMC Biol.">
        <title>Horizontally acquired antibacterial genes associated with adaptive radiation of ladybird beetles.</title>
        <authorList>
            <person name="Li H.S."/>
            <person name="Tang X.F."/>
            <person name="Huang Y.H."/>
            <person name="Xu Z.Y."/>
            <person name="Chen M.L."/>
            <person name="Du X.Y."/>
            <person name="Qiu B.Y."/>
            <person name="Chen P.T."/>
            <person name="Zhang W."/>
            <person name="Slipinski A."/>
            <person name="Escalona H.E."/>
            <person name="Waterhouse R.M."/>
            <person name="Zwick A."/>
            <person name="Pang H."/>
        </authorList>
    </citation>
    <scope>NUCLEOTIDE SEQUENCE [LARGE SCALE GENOMIC DNA]</scope>
    <source>
        <strain evidence="8">SYSU2018</strain>
    </source>
</reference>
<evidence type="ECO:0000256" key="2">
    <source>
        <dbReference type="ARBA" id="ARBA00022448"/>
    </source>
</evidence>
<dbReference type="AlphaFoldDB" id="A0ABD2ND30"/>
<feature type="transmembrane region" description="Helical" evidence="6">
    <location>
        <begin position="36"/>
        <end position="57"/>
    </location>
</feature>
<feature type="transmembrane region" description="Helical" evidence="6">
    <location>
        <begin position="299"/>
        <end position="324"/>
    </location>
</feature>
<dbReference type="PANTHER" id="PTHR23511">
    <property type="entry name" value="SYNAPTIC VESICLE GLYCOPROTEIN 2"/>
    <property type="match status" value="1"/>
</dbReference>
<dbReference type="SUPFAM" id="SSF103473">
    <property type="entry name" value="MFS general substrate transporter"/>
    <property type="match status" value="1"/>
</dbReference>
<dbReference type="InterPro" id="IPR011701">
    <property type="entry name" value="MFS"/>
</dbReference>
<feature type="transmembrane region" description="Helical" evidence="6">
    <location>
        <begin position="130"/>
        <end position="147"/>
    </location>
</feature>
<dbReference type="Gene3D" id="1.20.1250.20">
    <property type="entry name" value="MFS general substrate transporter like domains"/>
    <property type="match status" value="1"/>
</dbReference>
<keyword evidence="5 6" id="KW-0472">Membrane</keyword>
<evidence type="ECO:0000256" key="4">
    <source>
        <dbReference type="ARBA" id="ARBA00022989"/>
    </source>
</evidence>
<dbReference type="InterPro" id="IPR005829">
    <property type="entry name" value="Sugar_transporter_CS"/>
</dbReference>
<organism evidence="8 9">
    <name type="scientific">Cryptolaemus montrouzieri</name>
    <dbReference type="NCBI Taxonomy" id="559131"/>
    <lineage>
        <taxon>Eukaryota</taxon>
        <taxon>Metazoa</taxon>
        <taxon>Ecdysozoa</taxon>
        <taxon>Arthropoda</taxon>
        <taxon>Hexapoda</taxon>
        <taxon>Insecta</taxon>
        <taxon>Pterygota</taxon>
        <taxon>Neoptera</taxon>
        <taxon>Endopterygota</taxon>
        <taxon>Coleoptera</taxon>
        <taxon>Polyphaga</taxon>
        <taxon>Cucujiformia</taxon>
        <taxon>Coccinelloidea</taxon>
        <taxon>Coccinellidae</taxon>
        <taxon>Scymninae</taxon>
        <taxon>Scymnini</taxon>
        <taxon>Cryptolaemus</taxon>
    </lineage>
</organism>
<dbReference type="PROSITE" id="PS00217">
    <property type="entry name" value="SUGAR_TRANSPORT_2"/>
    <property type="match status" value="1"/>
</dbReference>
<dbReference type="Pfam" id="PF07690">
    <property type="entry name" value="MFS_1"/>
    <property type="match status" value="1"/>
</dbReference>
<sequence>MGGSDKPRRSFDLDEPVEFDEAITLTGYGRFHYESLVVCAICVLTVGFQNGITSYIFPAAQCELNLESSQLGFLNVAFLVGGMCSSFFWGILADGSGRRKVLIASLLLNSMSTIVLSVSNHVMCLTICRFLNGFLVGAPGTVIFSYLGELQPPKLRSGIICGAAVFFTSSWLLLPILAWLILPLNINLTIGSWFIISPWRLYMIFLAIPEALVGVWFIRLPESPKYLLAKGRNQEALDILKKMFASNERKDPDDFPVKLLYSDVAVQSNGYGQKESEKKFSRLLGEMWFQIKNLFKTPLLFVTFLTCTIMFTNMFGVFGLGLWLPELFIRFQEYADIYPNETVSLEKLTLLTIVKNQTCDSTFDLSVIQNTVAMGITSLITSVFSGYISTKVSIKVIPFVCMLSGGITSLSIYWLKSATQNLIVACIFQAAMIVGNMSLSGVVVELFPTNVGAMAMCLAMFMGRMGAMTSNVVFGLLMDNHCEIPIFAVAVNVLFGAMLCLIIPTSQSKTSKSTNSYREGRTVEISLVSLPYNDKTKNTNVI</sequence>
<proteinExistence type="predicted"/>
<dbReference type="InterPro" id="IPR036259">
    <property type="entry name" value="MFS_trans_sf"/>
</dbReference>
<evidence type="ECO:0000256" key="5">
    <source>
        <dbReference type="ARBA" id="ARBA00023136"/>
    </source>
</evidence>
<evidence type="ECO:0000313" key="9">
    <source>
        <dbReference type="Proteomes" id="UP001516400"/>
    </source>
</evidence>
<comment type="caution">
    <text evidence="8">The sequence shown here is derived from an EMBL/GenBank/DDBJ whole genome shotgun (WGS) entry which is preliminary data.</text>
</comment>
<feature type="transmembrane region" description="Helical" evidence="6">
    <location>
        <begin position="421"/>
        <end position="444"/>
    </location>
</feature>
<feature type="transmembrane region" description="Helical" evidence="6">
    <location>
        <begin position="484"/>
        <end position="503"/>
    </location>
</feature>